<feature type="transmembrane region" description="Helical" evidence="1">
    <location>
        <begin position="12"/>
        <end position="29"/>
    </location>
</feature>
<dbReference type="RefSeq" id="WP_160299597.1">
    <property type="nucleotide sequence ID" value="NZ_QVFV01000002.1"/>
</dbReference>
<proteinExistence type="predicted"/>
<protein>
    <submittedName>
        <fullName evidence="2">Uncharacterized protein</fullName>
    </submittedName>
</protein>
<keyword evidence="1" id="KW-1133">Transmembrane helix</keyword>
<keyword evidence="1" id="KW-0812">Transmembrane</keyword>
<dbReference type="AlphaFoldDB" id="A0A4Q7E8G2"/>
<comment type="caution">
    <text evidence="2">The sequence shown here is derived from an EMBL/GenBank/DDBJ whole genome shotgun (WGS) entry which is preliminary data.</text>
</comment>
<feature type="transmembrane region" description="Helical" evidence="1">
    <location>
        <begin position="64"/>
        <end position="85"/>
    </location>
</feature>
<accession>A0A4Q7E8G2</accession>
<name>A0A4Q7E8G2_9CYAN</name>
<gene>
    <name evidence="2" type="ORF">DYY88_07570</name>
</gene>
<evidence type="ECO:0000313" key="2">
    <source>
        <dbReference type="EMBL" id="RZM78654.1"/>
    </source>
</evidence>
<organism evidence="2 3">
    <name type="scientific">Leptolyngbya iicbica LK</name>
    <dbReference type="NCBI Taxonomy" id="2294035"/>
    <lineage>
        <taxon>Bacteria</taxon>
        <taxon>Bacillati</taxon>
        <taxon>Cyanobacteriota</taxon>
        <taxon>Cyanophyceae</taxon>
        <taxon>Leptolyngbyales</taxon>
        <taxon>Leptolyngbyaceae</taxon>
        <taxon>Leptolyngbya group</taxon>
        <taxon>Leptolyngbya</taxon>
        <taxon>Leptolyngbya iicbica</taxon>
    </lineage>
</organism>
<dbReference type="Proteomes" id="UP000292459">
    <property type="component" value="Unassembled WGS sequence"/>
</dbReference>
<sequence length="90" mass="10202">MEVPIRESRAPIINSFILFLFWTLLLLGIDQSNQLDRFPLEELLYGSTIAVMIWRYKYRDSFKALLACCYGVISGSLAAVILFGINPTAL</sequence>
<dbReference type="EMBL" id="QVFV01000002">
    <property type="protein sequence ID" value="RZM78654.1"/>
    <property type="molecule type" value="Genomic_DNA"/>
</dbReference>
<evidence type="ECO:0000256" key="1">
    <source>
        <dbReference type="SAM" id="Phobius"/>
    </source>
</evidence>
<reference evidence="2 3" key="1">
    <citation type="submission" date="2018-11" db="EMBL/GenBank/DDBJ databases">
        <title>Whole genome sequencing of an environmental sample.</title>
        <authorList>
            <person name="Sarangi A.N."/>
            <person name="Singh D."/>
            <person name="Tripathy S."/>
        </authorList>
    </citation>
    <scope>NUCLEOTIDE SEQUENCE [LARGE SCALE GENOMIC DNA]</scope>
    <source>
        <strain evidence="2 3">Lakshadweep</strain>
    </source>
</reference>
<evidence type="ECO:0000313" key="3">
    <source>
        <dbReference type="Proteomes" id="UP000292459"/>
    </source>
</evidence>
<keyword evidence="1" id="KW-0472">Membrane</keyword>
<keyword evidence="3" id="KW-1185">Reference proteome</keyword>